<comment type="caution">
    <text evidence="9">The sequence shown here is derived from an EMBL/GenBank/DDBJ whole genome shotgun (WGS) entry which is preliminary data.</text>
</comment>
<dbReference type="GO" id="GO:0016020">
    <property type="term" value="C:membrane"/>
    <property type="evidence" value="ECO:0007669"/>
    <property type="project" value="UniProtKB-SubCell"/>
</dbReference>
<sequence length="331" mass="37588">MCTRYFINQHLWWDDWAMFFAWLGTICLCALQLLMMEHGGGVNIWDVPEDELKKFLELFLDVQMVARVSIFFARLSILLLYIRIFFPIGATRSTFWWVIQLVIWLNLLYTIALILVTTLQCVPYHLPWGNSCVNQWLVLVMASTINIITDIAVLVIPIASISKLHTARKRKWAIWALFAFGALAPVVSIARLAYQIPEGNGENKTVIYPIVLILATAEQAVAMIVGSAPVASTSVIRLLWHRKPLSHNRAISQRIWPGRERTSRSARKSPRGVPDPFHITVATWENSTDVLYSEHTIRRGDGNGESLEMGLRSTSDDKRMTPQRTSSEAVV</sequence>
<dbReference type="Proteomes" id="UP001369815">
    <property type="component" value="Unassembled WGS sequence"/>
</dbReference>
<comment type="subcellular location">
    <subcellularLocation>
        <location evidence="1">Membrane</location>
        <topology evidence="1">Multi-pass membrane protein</topology>
    </subcellularLocation>
</comment>
<protein>
    <recommendedName>
        <fullName evidence="8">Rhodopsin domain-containing protein</fullName>
    </recommendedName>
</protein>
<dbReference type="EMBL" id="JBANMG010000005">
    <property type="protein sequence ID" value="KAK6953010.1"/>
    <property type="molecule type" value="Genomic_DNA"/>
</dbReference>
<keyword evidence="2 7" id="KW-0812">Transmembrane</keyword>
<feature type="transmembrane region" description="Helical" evidence="7">
    <location>
        <begin position="172"/>
        <end position="194"/>
    </location>
</feature>
<evidence type="ECO:0000256" key="3">
    <source>
        <dbReference type="ARBA" id="ARBA00022989"/>
    </source>
</evidence>
<feature type="domain" description="Rhodopsin" evidence="8">
    <location>
        <begin position="2"/>
        <end position="232"/>
    </location>
</feature>
<feature type="transmembrane region" description="Helical" evidence="7">
    <location>
        <begin position="64"/>
        <end position="82"/>
    </location>
</feature>
<dbReference type="InterPro" id="IPR049326">
    <property type="entry name" value="Rhodopsin_dom_fungi"/>
</dbReference>
<reference evidence="9 10" key="1">
    <citation type="journal article" date="2024" name="Front Chem Biol">
        <title>Unveiling the potential of Daldinia eschscholtzii MFLUCC 19-0629 through bioactivity and bioinformatics studies for enhanced sustainable agriculture production.</title>
        <authorList>
            <person name="Brooks S."/>
            <person name="Weaver J.A."/>
            <person name="Klomchit A."/>
            <person name="Alharthi S.A."/>
            <person name="Onlamun T."/>
            <person name="Nurani R."/>
            <person name="Vong T.K."/>
            <person name="Alberti F."/>
            <person name="Greco C."/>
        </authorList>
    </citation>
    <scope>NUCLEOTIDE SEQUENCE [LARGE SCALE GENOMIC DNA]</scope>
    <source>
        <strain evidence="9">MFLUCC 19-0629</strain>
    </source>
</reference>
<gene>
    <name evidence="9" type="ORF">Daesc_005307</name>
</gene>
<keyword evidence="4 7" id="KW-0472">Membrane</keyword>
<accession>A0AAX6MK22</accession>
<organism evidence="9 10">
    <name type="scientific">Daldinia eschscholtzii</name>
    <dbReference type="NCBI Taxonomy" id="292717"/>
    <lineage>
        <taxon>Eukaryota</taxon>
        <taxon>Fungi</taxon>
        <taxon>Dikarya</taxon>
        <taxon>Ascomycota</taxon>
        <taxon>Pezizomycotina</taxon>
        <taxon>Sordariomycetes</taxon>
        <taxon>Xylariomycetidae</taxon>
        <taxon>Xylariales</taxon>
        <taxon>Hypoxylaceae</taxon>
        <taxon>Daldinia</taxon>
    </lineage>
</organism>
<dbReference type="InterPro" id="IPR052337">
    <property type="entry name" value="SAT4-like"/>
</dbReference>
<feature type="transmembrane region" description="Helical" evidence="7">
    <location>
        <begin position="94"/>
        <end position="116"/>
    </location>
</feature>
<keyword evidence="3 7" id="KW-1133">Transmembrane helix</keyword>
<keyword evidence="10" id="KW-1185">Reference proteome</keyword>
<evidence type="ECO:0000256" key="2">
    <source>
        <dbReference type="ARBA" id="ARBA00022692"/>
    </source>
</evidence>
<evidence type="ECO:0000256" key="1">
    <source>
        <dbReference type="ARBA" id="ARBA00004141"/>
    </source>
</evidence>
<feature type="region of interest" description="Disordered" evidence="6">
    <location>
        <begin position="296"/>
        <end position="331"/>
    </location>
</feature>
<evidence type="ECO:0000256" key="7">
    <source>
        <dbReference type="SAM" id="Phobius"/>
    </source>
</evidence>
<dbReference type="PANTHER" id="PTHR33048:SF160">
    <property type="entry name" value="SAT4 FAMILY MEMBRANE PROTEIN"/>
    <property type="match status" value="1"/>
</dbReference>
<evidence type="ECO:0000256" key="4">
    <source>
        <dbReference type="ARBA" id="ARBA00023136"/>
    </source>
</evidence>
<feature type="transmembrane region" description="Helical" evidence="7">
    <location>
        <begin position="12"/>
        <end position="35"/>
    </location>
</feature>
<name>A0AAX6MK22_9PEZI</name>
<evidence type="ECO:0000259" key="8">
    <source>
        <dbReference type="Pfam" id="PF20684"/>
    </source>
</evidence>
<dbReference type="Pfam" id="PF20684">
    <property type="entry name" value="Fung_rhodopsin"/>
    <property type="match status" value="1"/>
</dbReference>
<feature type="compositionally biased region" description="Polar residues" evidence="6">
    <location>
        <begin position="322"/>
        <end position="331"/>
    </location>
</feature>
<feature type="transmembrane region" description="Helical" evidence="7">
    <location>
        <begin position="206"/>
        <end position="239"/>
    </location>
</feature>
<evidence type="ECO:0000256" key="6">
    <source>
        <dbReference type="SAM" id="MobiDB-lite"/>
    </source>
</evidence>
<evidence type="ECO:0000256" key="5">
    <source>
        <dbReference type="ARBA" id="ARBA00038359"/>
    </source>
</evidence>
<dbReference type="PANTHER" id="PTHR33048">
    <property type="entry name" value="PTH11-LIKE INTEGRAL MEMBRANE PROTEIN (AFU_ORTHOLOGUE AFUA_5G11245)"/>
    <property type="match status" value="1"/>
</dbReference>
<proteinExistence type="inferred from homology"/>
<comment type="similarity">
    <text evidence="5">Belongs to the SAT4 family.</text>
</comment>
<evidence type="ECO:0000313" key="9">
    <source>
        <dbReference type="EMBL" id="KAK6953010.1"/>
    </source>
</evidence>
<dbReference type="AlphaFoldDB" id="A0AAX6MK22"/>
<evidence type="ECO:0000313" key="10">
    <source>
        <dbReference type="Proteomes" id="UP001369815"/>
    </source>
</evidence>
<feature type="transmembrane region" description="Helical" evidence="7">
    <location>
        <begin position="136"/>
        <end position="160"/>
    </location>
</feature>